<feature type="compositionally biased region" description="Basic residues" evidence="1">
    <location>
        <begin position="127"/>
        <end position="136"/>
    </location>
</feature>
<evidence type="ECO:0000313" key="3">
    <source>
        <dbReference type="Proteomes" id="UP000799750"/>
    </source>
</evidence>
<sequence>MDVLQRFLPATTPTNPPLLDRRPTPVPPNIESIASPQSREGFSEDAERDENATSLDVFLESKPSSPAVVPPTIVVIEDSDANNNSSSSDTGILDYRVDEADASDRTIRHHNRRTLVPRTLPRDVPRRKAGRQRLRRSSSNSGVEAISKYKQKADEVKTLVEQVHELRVSPSGTPPHRPWKLRRVSTAPGLREKHMTDGNKHGEPRFIWIPSTSSTADTSCHTTNVTPSEKGIRDDCSTPLRAYLERPSDSRTSSPSRMLYKPNLKKKAIGSPPSGLTCNETIPGHRRTKAVDFDSPTSLFTSSVTKLKTWIAEKDRTVTTDSGIEIAEARTVSFMKPRSKSKAADSAVTRTDVHVVAISAPDGDATPRKRSATPTKQIVQTGTGGYGVVWDDAPNSSPDNESHRRGSSAGQALEAAGSTSLERVDTKLSDWSWRNVNPFEKAARRDRKPSQFVPNIVVFPDDSYEDTVSTVASGRHIYPRTTNSSTLDSSEDTDAFVAPPNSLQSSSFLLPRHDPPPPPNSASSSGGLLPRRSPLAGRNSESRATDTTDTSATSLSSSSASSALHGAVLPPPPSPSTTDIPSCASDRPRMKKDSLFPSASDEHLHITTTHRLSHIDNLHFRTHKDSLAVARARWERKYSNAMGMVGRGGVDPERFARRCSVAIARKRMKGRREKGKGRLESLSEGGGEVGLARVGEVGRGRVIRIVE</sequence>
<evidence type="ECO:0000256" key="1">
    <source>
        <dbReference type="SAM" id="MobiDB-lite"/>
    </source>
</evidence>
<organism evidence="2 3">
    <name type="scientific">Lophium mytilinum</name>
    <dbReference type="NCBI Taxonomy" id="390894"/>
    <lineage>
        <taxon>Eukaryota</taxon>
        <taxon>Fungi</taxon>
        <taxon>Dikarya</taxon>
        <taxon>Ascomycota</taxon>
        <taxon>Pezizomycotina</taxon>
        <taxon>Dothideomycetes</taxon>
        <taxon>Pleosporomycetidae</taxon>
        <taxon>Mytilinidiales</taxon>
        <taxon>Mytilinidiaceae</taxon>
        <taxon>Lophium</taxon>
    </lineage>
</organism>
<keyword evidence="3" id="KW-1185">Reference proteome</keyword>
<feature type="region of interest" description="Disordered" evidence="1">
    <location>
        <begin position="104"/>
        <end position="148"/>
    </location>
</feature>
<feature type="region of interest" description="Disordered" evidence="1">
    <location>
        <begin position="1"/>
        <end position="54"/>
    </location>
</feature>
<accession>A0A6A6RA15</accession>
<protein>
    <submittedName>
        <fullName evidence="2">Uncharacterized protein</fullName>
    </submittedName>
</protein>
<evidence type="ECO:0000313" key="2">
    <source>
        <dbReference type="EMBL" id="KAF2501509.1"/>
    </source>
</evidence>
<feature type="region of interest" description="Disordered" evidence="1">
    <location>
        <begin position="361"/>
        <end position="421"/>
    </location>
</feature>
<feature type="compositionally biased region" description="Polar residues" evidence="1">
    <location>
        <begin position="372"/>
        <end position="381"/>
    </location>
</feature>
<feature type="compositionally biased region" description="Basic and acidic residues" evidence="1">
    <location>
        <begin position="586"/>
        <end position="598"/>
    </location>
</feature>
<reference evidence="2" key="1">
    <citation type="journal article" date="2020" name="Stud. Mycol.">
        <title>101 Dothideomycetes genomes: a test case for predicting lifestyles and emergence of pathogens.</title>
        <authorList>
            <person name="Haridas S."/>
            <person name="Albert R."/>
            <person name="Binder M."/>
            <person name="Bloem J."/>
            <person name="Labutti K."/>
            <person name="Salamov A."/>
            <person name="Andreopoulos B."/>
            <person name="Baker S."/>
            <person name="Barry K."/>
            <person name="Bills G."/>
            <person name="Bluhm B."/>
            <person name="Cannon C."/>
            <person name="Castanera R."/>
            <person name="Culley D."/>
            <person name="Daum C."/>
            <person name="Ezra D."/>
            <person name="Gonzalez J."/>
            <person name="Henrissat B."/>
            <person name="Kuo A."/>
            <person name="Liang C."/>
            <person name="Lipzen A."/>
            <person name="Lutzoni F."/>
            <person name="Magnuson J."/>
            <person name="Mondo S."/>
            <person name="Nolan M."/>
            <person name="Ohm R."/>
            <person name="Pangilinan J."/>
            <person name="Park H.-J."/>
            <person name="Ramirez L."/>
            <person name="Alfaro M."/>
            <person name="Sun H."/>
            <person name="Tritt A."/>
            <person name="Yoshinaga Y."/>
            <person name="Zwiers L.-H."/>
            <person name="Turgeon B."/>
            <person name="Goodwin S."/>
            <person name="Spatafora J."/>
            <person name="Crous P."/>
            <person name="Grigoriev I."/>
        </authorList>
    </citation>
    <scope>NUCLEOTIDE SEQUENCE</scope>
    <source>
        <strain evidence="2">CBS 269.34</strain>
    </source>
</reference>
<feature type="compositionally biased region" description="Low complexity" evidence="1">
    <location>
        <begin position="521"/>
        <end position="530"/>
    </location>
</feature>
<dbReference type="AlphaFoldDB" id="A0A6A6RA15"/>
<gene>
    <name evidence="2" type="ORF">BU16DRAFT_555992</name>
</gene>
<feature type="region of interest" description="Disordered" evidence="1">
    <location>
        <begin position="478"/>
        <end position="598"/>
    </location>
</feature>
<feature type="compositionally biased region" description="Low complexity" evidence="1">
    <location>
        <begin position="547"/>
        <end position="564"/>
    </location>
</feature>
<dbReference type="OrthoDB" id="3944862at2759"/>
<name>A0A6A6RA15_9PEZI</name>
<proteinExistence type="predicted"/>
<dbReference type="Proteomes" id="UP000799750">
    <property type="component" value="Unassembled WGS sequence"/>
</dbReference>
<dbReference type="EMBL" id="MU004182">
    <property type="protein sequence ID" value="KAF2501509.1"/>
    <property type="molecule type" value="Genomic_DNA"/>
</dbReference>